<dbReference type="GO" id="GO:0006420">
    <property type="term" value="P:arginyl-tRNA aminoacylation"/>
    <property type="evidence" value="ECO:0007669"/>
    <property type="project" value="InterPro"/>
</dbReference>
<dbReference type="EMBL" id="LSRS01000007">
    <property type="protein sequence ID" value="KAF1084067.1"/>
    <property type="molecule type" value="Genomic_DNA"/>
</dbReference>
<comment type="caution">
    <text evidence="12">The sequence shown here is derived from an EMBL/GenBank/DDBJ whole genome shotgun (WGS) entry which is preliminary data.</text>
</comment>
<evidence type="ECO:0000256" key="1">
    <source>
        <dbReference type="ARBA" id="ARBA00004496"/>
    </source>
</evidence>
<accession>A0A9D2WP60</accession>
<dbReference type="InterPro" id="IPR008909">
    <property type="entry name" value="DALR_anticod-bd"/>
</dbReference>
<dbReference type="GO" id="GO:0004820">
    <property type="term" value="F:glycine-tRNA ligase activity"/>
    <property type="evidence" value="ECO:0007669"/>
    <property type="project" value="UniProtKB-UniRule"/>
</dbReference>
<comment type="subcellular location">
    <subcellularLocation>
        <location evidence="1 10">Cytoplasm</location>
    </subcellularLocation>
</comment>
<dbReference type="GO" id="GO:0004814">
    <property type="term" value="F:arginine-tRNA ligase activity"/>
    <property type="evidence" value="ECO:0007669"/>
    <property type="project" value="InterPro"/>
</dbReference>
<dbReference type="InterPro" id="IPR006194">
    <property type="entry name" value="Gly-tRNA-synth_heterodimer"/>
</dbReference>
<dbReference type="InterPro" id="IPR015944">
    <property type="entry name" value="Gly-tRNA-synth_bsu"/>
</dbReference>
<dbReference type="PANTHER" id="PTHR30075">
    <property type="entry name" value="GLYCYL-TRNA SYNTHETASE"/>
    <property type="match status" value="1"/>
</dbReference>
<evidence type="ECO:0000256" key="6">
    <source>
        <dbReference type="ARBA" id="ARBA00022840"/>
    </source>
</evidence>
<evidence type="ECO:0000256" key="9">
    <source>
        <dbReference type="ARBA" id="ARBA00047937"/>
    </source>
</evidence>
<evidence type="ECO:0000256" key="8">
    <source>
        <dbReference type="ARBA" id="ARBA00023146"/>
    </source>
</evidence>
<gene>
    <name evidence="10 12" type="primary">glyS</name>
    <name evidence="12" type="ORF">SPSYN_02719</name>
</gene>
<evidence type="ECO:0000256" key="3">
    <source>
        <dbReference type="ARBA" id="ARBA00022490"/>
    </source>
</evidence>
<keyword evidence="4 10" id="KW-0436">Ligase</keyword>
<keyword evidence="13" id="KW-1185">Reference proteome</keyword>
<dbReference type="AlphaFoldDB" id="A0A9D2WP60"/>
<dbReference type="PANTHER" id="PTHR30075:SF2">
    <property type="entry name" value="GLYCINE--TRNA LIGASE, CHLOROPLASTIC_MITOCHONDRIAL 2"/>
    <property type="match status" value="1"/>
</dbReference>
<dbReference type="OrthoDB" id="9775440at2"/>
<evidence type="ECO:0000259" key="11">
    <source>
        <dbReference type="Pfam" id="PF05746"/>
    </source>
</evidence>
<dbReference type="GO" id="GO:0006426">
    <property type="term" value="P:glycyl-tRNA aminoacylation"/>
    <property type="evidence" value="ECO:0007669"/>
    <property type="project" value="UniProtKB-UniRule"/>
</dbReference>
<evidence type="ECO:0000256" key="7">
    <source>
        <dbReference type="ARBA" id="ARBA00022917"/>
    </source>
</evidence>
<comment type="catalytic activity">
    <reaction evidence="9 10">
        <text>tRNA(Gly) + glycine + ATP = glycyl-tRNA(Gly) + AMP + diphosphate</text>
        <dbReference type="Rhea" id="RHEA:16013"/>
        <dbReference type="Rhea" id="RHEA-COMP:9664"/>
        <dbReference type="Rhea" id="RHEA-COMP:9683"/>
        <dbReference type="ChEBI" id="CHEBI:30616"/>
        <dbReference type="ChEBI" id="CHEBI:33019"/>
        <dbReference type="ChEBI" id="CHEBI:57305"/>
        <dbReference type="ChEBI" id="CHEBI:78442"/>
        <dbReference type="ChEBI" id="CHEBI:78522"/>
        <dbReference type="ChEBI" id="CHEBI:456215"/>
        <dbReference type="EC" id="6.1.1.14"/>
    </reaction>
</comment>
<comment type="similarity">
    <text evidence="2 10">Belongs to the class-II aminoacyl-tRNA synthetase family.</text>
</comment>
<dbReference type="PRINTS" id="PR01045">
    <property type="entry name" value="TRNASYNTHGB"/>
</dbReference>
<evidence type="ECO:0000256" key="2">
    <source>
        <dbReference type="ARBA" id="ARBA00008226"/>
    </source>
</evidence>
<organism evidence="12 13">
    <name type="scientific">Sporotomaculum syntrophicum</name>
    <dbReference type="NCBI Taxonomy" id="182264"/>
    <lineage>
        <taxon>Bacteria</taxon>
        <taxon>Bacillati</taxon>
        <taxon>Bacillota</taxon>
        <taxon>Clostridia</taxon>
        <taxon>Eubacteriales</taxon>
        <taxon>Desulfallaceae</taxon>
        <taxon>Sporotomaculum</taxon>
    </lineage>
</organism>
<dbReference type="SUPFAM" id="SSF109604">
    <property type="entry name" value="HD-domain/PDEase-like"/>
    <property type="match status" value="1"/>
</dbReference>
<keyword evidence="3 10" id="KW-0963">Cytoplasm</keyword>
<keyword evidence="5 10" id="KW-0547">Nucleotide-binding</keyword>
<evidence type="ECO:0000313" key="13">
    <source>
        <dbReference type="Proteomes" id="UP000798488"/>
    </source>
</evidence>
<dbReference type="PROSITE" id="PS50861">
    <property type="entry name" value="AA_TRNA_LIGASE_II_GLYAB"/>
    <property type="match status" value="1"/>
</dbReference>
<keyword evidence="7 10" id="KW-0648">Protein biosynthesis</keyword>
<dbReference type="NCBIfam" id="TIGR00211">
    <property type="entry name" value="glyS"/>
    <property type="match status" value="1"/>
</dbReference>
<dbReference type="GO" id="GO:0005524">
    <property type="term" value="F:ATP binding"/>
    <property type="evidence" value="ECO:0007669"/>
    <property type="project" value="UniProtKB-UniRule"/>
</dbReference>
<dbReference type="HAMAP" id="MF_00255">
    <property type="entry name" value="Gly_tRNA_synth_beta"/>
    <property type="match status" value="1"/>
</dbReference>
<proteinExistence type="inferred from homology"/>
<evidence type="ECO:0000256" key="4">
    <source>
        <dbReference type="ARBA" id="ARBA00022598"/>
    </source>
</evidence>
<dbReference type="GO" id="GO:0005829">
    <property type="term" value="C:cytosol"/>
    <property type="evidence" value="ECO:0007669"/>
    <property type="project" value="TreeGrafter"/>
</dbReference>
<keyword evidence="8 10" id="KW-0030">Aminoacyl-tRNA synthetase</keyword>
<name>A0A9D2WP60_9FIRM</name>
<dbReference type="RefSeq" id="WP_161823003.1">
    <property type="nucleotide sequence ID" value="NZ_LSRS01000007.1"/>
</dbReference>
<dbReference type="EC" id="6.1.1.14" evidence="10"/>
<dbReference type="Pfam" id="PF02092">
    <property type="entry name" value="tRNA_synt_2f"/>
    <property type="match status" value="1"/>
</dbReference>
<keyword evidence="6 10" id="KW-0067">ATP-binding</keyword>
<dbReference type="Pfam" id="PF05746">
    <property type="entry name" value="DALR_1"/>
    <property type="match status" value="1"/>
</dbReference>
<feature type="domain" description="DALR anticodon binding" evidence="11">
    <location>
        <begin position="587"/>
        <end position="696"/>
    </location>
</feature>
<evidence type="ECO:0000256" key="10">
    <source>
        <dbReference type="HAMAP-Rule" id="MF_00255"/>
    </source>
</evidence>
<sequence length="697" mass="77251">MPRDFLLEIGVEELPARFLDPALAQLHELTGQVLQENRLGYGEITTCGTPRRITVFVKAVEDSQQSLKQEVKGPAVKVAFNSAGEPTRAALGFAKSNSVGVEELVRKSVGPVEYVFAIKQAAGRPAANVLQELVPALIGGLHFPKPMRWGELEMRFARPIRWLLCLFGNTVLPLNLAGLEADRYTYGHRFLSSGKLTVNDASEYFELVRRAHVIVEVNERREIIRQQISEAAAREGGTTEIDDELLDEVTNIVEYPTALCGSFDKDYLQLPEEVLITPMREHQRYFPVRGADGRLLPRFVAVSNSGADEESINIIRAGNEKVLRARLSDAAFFWQEDLKTSLADRVEGLKKVVFQESLGTVYEKVQRVSALADLLADRLGASLQEKEETARAAYLAKADLLTNMVYEFPELQGIMGREYALRQGESSSVARAVYEHYLPRFAGDDLPITVPGKVLSIADKIDTIVGCYGLGIMPTGSQDPYALRRQALGICNIILDGNLVLSMPEIIEQAYNGYAGRVQMILSLEQVTVELEEFFRQRLRGLFIDRGLAYDTVEAVLAAGIGELSGAWLRGQALEKFRYEPAFGALLTAFTRAHNLAKKADDDKVEPVLFESAAERELYQAFQTVSLSATALINDRSYGAALSLIAKLQKPVDSFFGDVMVMVEDERVRNNRLALLKKIADFIGSIADLSKIVVPNK</sequence>
<evidence type="ECO:0000313" key="12">
    <source>
        <dbReference type="EMBL" id="KAF1084067.1"/>
    </source>
</evidence>
<reference evidence="12" key="1">
    <citation type="submission" date="2016-02" db="EMBL/GenBank/DDBJ databases">
        <title>Draft Genome Sequence of Sporotomaculum syntrophicum Strain FB, a Syntrophic Benzoate Degrader.</title>
        <authorList>
            <person name="Nobu M.K."/>
            <person name="Narihiro T."/>
            <person name="Qiu Y.-L."/>
            <person name="Ohashi A."/>
            <person name="Liu W.-T."/>
            <person name="Yuji S."/>
        </authorList>
    </citation>
    <scope>NUCLEOTIDE SEQUENCE</scope>
    <source>
        <strain evidence="12">FB</strain>
    </source>
</reference>
<dbReference type="Proteomes" id="UP000798488">
    <property type="component" value="Unassembled WGS sequence"/>
</dbReference>
<comment type="subunit">
    <text evidence="10">Tetramer of two alpha and two beta subunits.</text>
</comment>
<protein>
    <recommendedName>
        <fullName evidence="10">Glycine--tRNA ligase beta subunit</fullName>
        <ecNumber evidence="10">6.1.1.14</ecNumber>
    </recommendedName>
    <alternativeName>
        <fullName evidence="10">Glycyl-tRNA synthetase beta subunit</fullName>
        <shortName evidence="10">GlyRS</shortName>
    </alternativeName>
</protein>
<evidence type="ECO:0000256" key="5">
    <source>
        <dbReference type="ARBA" id="ARBA00022741"/>
    </source>
</evidence>